<dbReference type="InterPro" id="IPR006140">
    <property type="entry name" value="D-isomer_DH_NAD-bd"/>
</dbReference>
<dbReference type="OrthoDB" id="6429068at2759"/>
<dbReference type="EMBL" id="CAJPVJ010000001">
    <property type="protein sequence ID" value="CAG2155626.1"/>
    <property type="molecule type" value="Genomic_DNA"/>
</dbReference>
<dbReference type="Proteomes" id="UP000728032">
    <property type="component" value="Unassembled WGS sequence"/>
</dbReference>
<evidence type="ECO:0000256" key="1">
    <source>
        <dbReference type="ARBA" id="ARBA00005854"/>
    </source>
</evidence>
<dbReference type="PANTHER" id="PTHR43761:SF1">
    <property type="entry name" value="D-ISOMER SPECIFIC 2-HYDROXYACID DEHYDROGENASE CATALYTIC DOMAIN-CONTAINING PROTEIN-RELATED"/>
    <property type="match status" value="1"/>
</dbReference>
<dbReference type="SUPFAM" id="SSF51735">
    <property type="entry name" value="NAD(P)-binding Rossmann-fold domains"/>
    <property type="match status" value="1"/>
</dbReference>
<feature type="domain" description="D-isomer specific 2-hydroxyacid dehydrogenase NAD-binding" evidence="4">
    <location>
        <begin position="1"/>
        <end position="58"/>
    </location>
</feature>
<sequence>MKNSAFLINCARGGIVNEQALADALRQGKIAGAATDVLSVEPPTQDDIPNLIITPHSAWGSVDARQGIVNQMLENVEAFKQGKVIRQVNG</sequence>
<evidence type="ECO:0000256" key="2">
    <source>
        <dbReference type="ARBA" id="ARBA00023002"/>
    </source>
</evidence>
<organism evidence="5">
    <name type="scientific">Oppiella nova</name>
    <dbReference type="NCBI Taxonomy" id="334625"/>
    <lineage>
        <taxon>Eukaryota</taxon>
        <taxon>Metazoa</taxon>
        <taxon>Ecdysozoa</taxon>
        <taxon>Arthropoda</taxon>
        <taxon>Chelicerata</taxon>
        <taxon>Arachnida</taxon>
        <taxon>Acari</taxon>
        <taxon>Acariformes</taxon>
        <taxon>Sarcoptiformes</taxon>
        <taxon>Oribatida</taxon>
        <taxon>Brachypylina</taxon>
        <taxon>Oppioidea</taxon>
        <taxon>Oppiidae</taxon>
        <taxon>Oppiella</taxon>
    </lineage>
</organism>
<keyword evidence="3" id="KW-0520">NAD</keyword>
<name>A0A7R9L724_9ACAR</name>
<dbReference type="EMBL" id="OC914826">
    <property type="protein sequence ID" value="CAD7636153.1"/>
    <property type="molecule type" value="Genomic_DNA"/>
</dbReference>
<dbReference type="GO" id="GO:0016491">
    <property type="term" value="F:oxidoreductase activity"/>
    <property type="evidence" value="ECO:0007669"/>
    <property type="project" value="UniProtKB-KW"/>
</dbReference>
<proteinExistence type="inferred from homology"/>
<dbReference type="AlphaFoldDB" id="A0A7R9L724"/>
<keyword evidence="6" id="KW-1185">Reference proteome</keyword>
<dbReference type="Gene3D" id="3.40.50.720">
    <property type="entry name" value="NAD(P)-binding Rossmann-like Domain"/>
    <property type="match status" value="2"/>
</dbReference>
<dbReference type="PANTHER" id="PTHR43761">
    <property type="entry name" value="D-ISOMER SPECIFIC 2-HYDROXYACID DEHYDROGENASE FAMILY PROTEIN (AFU_ORTHOLOGUE AFUA_1G13630)"/>
    <property type="match status" value="1"/>
</dbReference>
<evidence type="ECO:0000313" key="5">
    <source>
        <dbReference type="EMBL" id="CAD7636153.1"/>
    </source>
</evidence>
<dbReference type="GO" id="GO:0051287">
    <property type="term" value="F:NAD binding"/>
    <property type="evidence" value="ECO:0007669"/>
    <property type="project" value="InterPro"/>
</dbReference>
<gene>
    <name evidence="5" type="ORF">ONB1V03_LOCUS13</name>
</gene>
<reference evidence="5" key="1">
    <citation type="submission" date="2020-11" db="EMBL/GenBank/DDBJ databases">
        <authorList>
            <person name="Tran Van P."/>
        </authorList>
    </citation>
    <scope>NUCLEOTIDE SEQUENCE</scope>
</reference>
<protein>
    <recommendedName>
        <fullName evidence="4">D-isomer specific 2-hydroxyacid dehydrogenase NAD-binding domain-containing protein</fullName>
    </recommendedName>
</protein>
<dbReference type="InterPro" id="IPR036291">
    <property type="entry name" value="NAD(P)-bd_dom_sf"/>
</dbReference>
<evidence type="ECO:0000313" key="6">
    <source>
        <dbReference type="Proteomes" id="UP000728032"/>
    </source>
</evidence>
<dbReference type="PROSITE" id="PS00671">
    <property type="entry name" value="D_2_HYDROXYACID_DH_3"/>
    <property type="match status" value="1"/>
</dbReference>
<evidence type="ECO:0000259" key="4">
    <source>
        <dbReference type="Pfam" id="PF02826"/>
    </source>
</evidence>
<dbReference type="InterPro" id="IPR050418">
    <property type="entry name" value="D-iso_2-hydroxyacid_DH_PdxB"/>
</dbReference>
<dbReference type="Pfam" id="PF02826">
    <property type="entry name" value="2-Hacid_dh_C"/>
    <property type="match status" value="1"/>
</dbReference>
<accession>A0A7R9L724</accession>
<dbReference type="InterPro" id="IPR029753">
    <property type="entry name" value="D-isomer_DH_CS"/>
</dbReference>
<keyword evidence="2" id="KW-0560">Oxidoreductase</keyword>
<evidence type="ECO:0000256" key="3">
    <source>
        <dbReference type="ARBA" id="ARBA00023027"/>
    </source>
</evidence>
<comment type="similarity">
    <text evidence="1">Belongs to the D-isomer specific 2-hydroxyacid dehydrogenase family.</text>
</comment>